<dbReference type="AlphaFoldDB" id="A0A2I0A403"/>
<gene>
    <name evidence="1" type="ORF">AXF42_Ash013366</name>
</gene>
<accession>A0A2I0A403</accession>
<organism evidence="1 2">
    <name type="scientific">Apostasia shenzhenica</name>
    <dbReference type="NCBI Taxonomy" id="1088818"/>
    <lineage>
        <taxon>Eukaryota</taxon>
        <taxon>Viridiplantae</taxon>
        <taxon>Streptophyta</taxon>
        <taxon>Embryophyta</taxon>
        <taxon>Tracheophyta</taxon>
        <taxon>Spermatophyta</taxon>
        <taxon>Magnoliopsida</taxon>
        <taxon>Liliopsida</taxon>
        <taxon>Asparagales</taxon>
        <taxon>Orchidaceae</taxon>
        <taxon>Apostasioideae</taxon>
        <taxon>Apostasia</taxon>
    </lineage>
</organism>
<dbReference type="EMBL" id="KZ452026">
    <property type="protein sequence ID" value="PKA50277.1"/>
    <property type="molecule type" value="Genomic_DNA"/>
</dbReference>
<dbReference type="OrthoDB" id="5925at2759"/>
<dbReference type="STRING" id="1088818.A0A2I0A403"/>
<name>A0A2I0A403_9ASPA</name>
<reference evidence="1 2" key="1">
    <citation type="journal article" date="2017" name="Nature">
        <title>The Apostasia genome and the evolution of orchids.</title>
        <authorList>
            <person name="Zhang G.Q."/>
            <person name="Liu K.W."/>
            <person name="Li Z."/>
            <person name="Lohaus R."/>
            <person name="Hsiao Y.Y."/>
            <person name="Niu S.C."/>
            <person name="Wang J.Y."/>
            <person name="Lin Y.C."/>
            <person name="Xu Q."/>
            <person name="Chen L.J."/>
            <person name="Yoshida K."/>
            <person name="Fujiwara S."/>
            <person name="Wang Z.W."/>
            <person name="Zhang Y.Q."/>
            <person name="Mitsuda N."/>
            <person name="Wang M."/>
            <person name="Liu G.H."/>
            <person name="Pecoraro L."/>
            <person name="Huang H.X."/>
            <person name="Xiao X.J."/>
            <person name="Lin M."/>
            <person name="Wu X.Y."/>
            <person name="Wu W.L."/>
            <person name="Chen Y.Y."/>
            <person name="Chang S.B."/>
            <person name="Sakamoto S."/>
            <person name="Ohme-Takagi M."/>
            <person name="Yagi M."/>
            <person name="Zeng S.J."/>
            <person name="Shen C.Y."/>
            <person name="Yeh C.M."/>
            <person name="Luo Y.B."/>
            <person name="Tsai W.C."/>
            <person name="Van de Peer Y."/>
            <person name="Liu Z.J."/>
        </authorList>
    </citation>
    <scope>NUCLEOTIDE SEQUENCE [LARGE SCALE GENOMIC DNA]</scope>
    <source>
        <strain evidence="2">cv. Shenzhen</strain>
        <tissue evidence="1">Stem</tissue>
    </source>
</reference>
<protein>
    <submittedName>
        <fullName evidence="1">Uncharacterized protein</fullName>
    </submittedName>
</protein>
<keyword evidence="2" id="KW-1185">Reference proteome</keyword>
<dbReference type="Proteomes" id="UP000236161">
    <property type="component" value="Unassembled WGS sequence"/>
</dbReference>
<proteinExistence type="predicted"/>
<evidence type="ECO:0000313" key="1">
    <source>
        <dbReference type="EMBL" id="PKA50277.1"/>
    </source>
</evidence>
<sequence>METDSHEDDFCVLIFGPLLGSEYCVSSFYTANILLKNLKKGSFTLKELDALTGVLKLAGKRDVKKQVGRKPGGYKFKGDGNYNSRNLPSWSGLSLL</sequence>
<evidence type="ECO:0000313" key="2">
    <source>
        <dbReference type="Proteomes" id="UP000236161"/>
    </source>
</evidence>